<dbReference type="VEuPathDB" id="TrichDB:TRFO_15311"/>
<dbReference type="GeneID" id="94833015"/>
<evidence type="ECO:0000256" key="4">
    <source>
        <dbReference type="ARBA" id="ARBA00022912"/>
    </source>
</evidence>
<dbReference type="EMBL" id="MLAK01000384">
    <property type="protein sequence ID" value="OHT14377.1"/>
    <property type="molecule type" value="Genomic_DNA"/>
</dbReference>
<keyword evidence="3 8" id="KW-0378">Hydrolase</keyword>
<comment type="cofactor">
    <cofactor evidence="1">
        <name>Mn(2+)</name>
        <dbReference type="ChEBI" id="CHEBI:29035"/>
    </cofactor>
</comment>
<dbReference type="GO" id="GO:0004722">
    <property type="term" value="F:protein serine/threonine phosphatase activity"/>
    <property type="evidence" value="ECO:0007669"/>
    <property type="project" value="UniProtKB-EC"/>
</dbReference>
<comment type="catalytic activity">
    <reaction evidence="6">
        <text>O-phospho-L-seryl-[protein] + H2O = L-seryl-[protein] + phosphate</text>
        <dbReference type="Rhea" id="RHEA:20629"/>
        <dbReference type="Rhea" id="RHEA-COMP:9863"/>
        <dbReference type="Rhea" id="RHEA-COMP:11604"/>
        <dbReference type="ChEBI" id="CHEBI:15377"/>
        <dbReference type="ChEBI" id="CHEBI:29999"/>
        <dbReference type="ChEBI" id="CHEBI:43474"/>
        <dbReference type="ChEBI" id="CHEBI:83421"/>
        <dbReference type="EC" id="3.1.3.16"/>
    </reaction>
</comment>
<comment type="caution">
    <text evidence="10">The sequence shown here is derived from an EMBL/GenBank/DDBJ whole genome shotgun (WGS) entry which is preliminary data.</text>
</comment>
<feature type="domain" description="Serine/threonine specific protein phosphatases" evidence="9">
    <location>
        <begin position="128"/>
        <end position="133"/>
    </location>
</feature>
<dbReference type="PANTHER" id="PTHR11668:SF300">
    <property type="entry name" value="SERINE_THREONINE-PROTEIN PHOSPHATASE"/>
    <property type="match status" value="1"/>
</dbReference>
<dbReference type="GO" id="GO:0046872">
    <property type="term" value="F:metal ion binding"/>
    <property type="evidence" value="ECO:0007669"/>
    <property type="project" value="UniProtKB-KW"/>
</dbReference>
<accession>A0A1J4KSV9</accession>
<dbReference type="RefSeq" id="XP_068367513.1">
    <property type="nucleotide sequence ID" value="XM_068498311.1"/>
</dbReference>
<evidence type="ECO:0000256" key="1">
    <source>
        <dbReference type="ARBA" id="ARBA00001936"/>
    </source>
</evidence>
<keyword evidence="2" id="KW-0479">Metal-binding</keyword>
<evidence type="ECO:0000313" key="11">
    <source>
        <dbReference type="Proteomes" id="UP000179807"/>
    </source>
</evidence>
<dbReference type="EC" id="3.1.3.16" evidence="8"/>
<name>A0A1J4KSV9_9EUKA</name>
<organism evidence="10 11">
    <name type="scientific">Tritrichomonas foetus</name>
    <dbReference type="NCBI Taxonomy" id="1144522"/>
    <lineage>
        <taxon>Eukaryota</taxon>
        <taxon>Metamonada</taxon>
        <taxon>Parabasalia</taxon>
        <taxon>Tritrichomonadida</taxon>
        <taxon>Tritrichomonadidae</taxon>
        <taxon>Tritrichomonas</taxon>
    </lineage>
</organism>
<evidence type="ECO:0000259" key="9">
    <source>
        <dbReference type="PROSITE" id="PS00125"/>
    </source>
</evidence>
<dbReference type="Pfam" id="PF00149">
    <property type="entry name" value="Metallophos"/>
    <property type="match status" value="1"/>
</dbReference>
<comment type="catalytic activity">
    <reaction evidence="7 8">
        <text>O-phospho-L-threonyl-[protein] + H2O = L-threonyl-[protein] + phosphate</text>
        <dbReference type="Rhea" id="RHEA:47004"/>
        <dbReference type="Rhea" id="RHEA-COMP:11060"/>
        <dbReference type="Rhea" id="RHEA-COMP:11605"/>
        <dbReference type="ChEBI" id="CHEBI:15377"/>
        <dbReference type="ChEBI" id="CHEBI:30013"/>
        <dbReference type="ChEBI" id="CHEBI:43474"/>
        <dbReference type="ChEBI" id="CHEBI:61977"/>
        <dbReference type="EC" id="3.1.3.16"/>
    </reaction>
</comment>
<dbReference type="PANTHER" id="PTHR11668">
    <property type="entry name" value="SERINE/THREONINE PROTEIN PHOSPHATASE"/>
    <property type="match status" value="1"/>
</dbReference>
<proteinExistence type="inferred from homology"/>
<dbReference type="InterPro" id="IPR029052">
    <property type="entry name" value="Metallo-depent_PP-like"/>
</dbReference>
<dbReference type="PRINTS" id="PR00114">
    <property type="entry name" value="STPHPHTASE"/>
</dbReference>
<dbReference type="SUPFAM" id="SSF56300">
    <property type="entry name" value="Metallo-dependent phosphatases"/>
    <property type="match status" value="1"/>
</dbReference>
<keyword evidence="4" id="KW-0904">Protein phosphatase</keyword>
<evidence type="ECO:0000256" key="5">
    <source>
        <dbReference type="ARBA" id="ARBA00023211"/>
    </source>
</evidence>
<dbReference type="PROSITE" id="PS00125">
    <property type="entry name" value="SER_THR_PHOSPHATASE"/>
    <property type="match status" value="1"/>
</dbReference>
<comment type="similarity">
    <text evidence="8">Belongs to the PPP phosphatase family.</text>
</comment>
<keyword evidence="5" id="KW-0464">Manganese</keyword>
<evidence type="ECO:0000256" key="2">
    <source>
        <dbReference type="ARBA" id="ARBA00022723"/>
    </source>
</evidence>
<evidence type="ECO:0000256" key="6">
    <source>
        <dbReference type="ARBA" id="ARBA00047761"/>
    </source>
</evidence>
<evidence type="ECO:0000256" key="3">
    <source>
        <dbReference type="ARBA" id="ARBA00022801"/>
    </source>
</evidence>
<gene>
    <name evidence="10" type="primary">TOPP9</name>
    <name evidence="10" type="ORF">TRFO_15311</name>
</gene>
<dbReference type="AlphaFoldDB" id="A0A1J4KSV9"/>
<sequence>MINFGAHVISAYSNILQVAKDDDITKIGRLVEIPRFEDRLLLKLCDEAKQVLSAEPTLLKLVSPIIIVGDLHGSLLDLLRIFANHGPPSESTTYLFLGDYVDRGSYSIETMTLLFAYLIEYPKNTFLLRGNHEFPSVNSAYGFKNEVLSTYAIFADELYNKFNEAFSYMPLAATIDDATFCVHGGLSPEFQMISELSKIQRPIADFNCCPKLISDIMWSDPNSLVPGFTPSLRGAGCFFGEDIALCFLNRNKMSSLVRAHQCVNKGIEILFHSKLATIFSASSYNKHFNKSGILIKNSEVYDAKMFDPLPRLEREKSLFIDIGMPESRIVLNHLHTYSFRSFNGFKSTSFLQAPRGAQNPILKPHFKGRKDFALNLKTNGLSLQQKTVSSPFLL</sequence>
<dbReference type="GO" id="GO:0005634">
    <property type="term" value="C:nucleus"/>
    <property type="evidence" value="ECO:0007669"/>
    <property type="project" value="TreeGrafter"/>
</dbReference>
<dbReference type="Gene3D" id="3.60.21.10">
    <property type="match status" value="1"/>
</dbReference>
<evidence type="ECO:0000256" key="7">
    <source>
        <dbReference type="ARBA" id="ARBA00048336"/>
    </source>
</evidence>
<protein>
    <recommendedName>
        <fullName evidence="8">Serine/threonine-protein phosphatase</fullName>
        <ecNumber evidence="8">3.1.3.16</ecNumber>
    </recommendedName>
</protein>
<dbReference type="GO" id="GO:0005737">
    <property type="term" value="C:cytoplasm"/>
    <property type="evidence" value="ECO:0007669"/>
    <property type="project" value="TreeGrafter"/>
</dbReference>
<dbReference type="Proteomes" id="UP000179807">
    <property type="component" value="Unassembled WGS sequence"/>
</dbReference>
<dbReference type="SMART" id="SM00156">
    <property type="entry name" value="PP2Ac"/>
    <property type="match status" value="1"/>
</dbReference>
<dbReference type="InterPro" id="IPR006186">
    <property type="entry name" value="Ser/Thr-sp_prot-phosphatase"/>
</dbReference>
<evidence type="ECO:0000256" key="8">
    <source>
        <dbReference type="RuleBase" id="RU004273"/>
    </source>
</evidence>
<dbReference type="OrthoDB" id="10510593at2759"/>
<dbReference type="InterPro" id="IPR004843">
    <property type="entry name" value="Calcineurin-like_PHP"/>
</dbReference>
<evidence type="ECO:0000313" key="10">
    <source>
        <dbReference type="EMBL" id="OHT14377.1"/>
    </source>
</evidence>
<dbReference type="InterPro" id="IPR050341">
    <property type="entry name" value="PP1_catalytic_subunit"/>
</dbReference>
<keyword evidence="11" id="KW-1185">Reference proteome</keyword>
<reference evidence="10" key="1">
    <citation type="submission" date="2016-10" db="EMBL/GenBank/DDBJ databases">
        <authorList>
            <person name="Benchimol M."/>
            <person name="Almeida L.G."/>
            <person name="Vasconcelos A.T."/>
            <person name="Perreira-Neves A."/>
            <person name="Rosa I.A."/>
            <person name="Tasca T."/>
            <person name="Bogo M.R."/>
            <person name="de Souza W."/>
        </authorList>
    </citation>
    <scope>NUCLEOTIDE SEQUENCE [LARGE SCALE GENOMIC DNA]</scope>
    <source>
        <strain evidence="10">K</strain>
    </source>
</reference>